<dbReference type="PANTHER" id="PTHR40077">
    <property type="entry name" value="MEMBRANE PROTEIN-RELATED"/>
    <property type="match status" value="1"/>
</dbReference>
<feature type="transmembrane region" description="Helical" evidence="6">
    <location>
        <begin position="12"/>
        <end position="30"/>
    </location>
</feature>
<dbReference type="Pfam" id="PF12823">
    <property type="entry name" value="DUF3817"/>
    <property type="match status" value="1"/>
</dbReference>
<reference evidence="8 9" key="1">
    <citation type="submission" date="2017-06" db="EMBL/GenBank/DDBJ databases">
        <title>Sequencing and comparative analysis of myxobacterial genomes.</title>
        <authorList>
            <person name="Rupp O."/>
            <person name="Goesmann A."/>
            <person name="Sogaard-Andersen L."/>
        </authorList>
    </citation>
    <scope>NUCLEOTIDE SEQUENCE [LARGE SCALE GENOMIC DNA]</scope>
    <source>
        <strain evidence="8 9">DSM 14697</strain>
    </source>
</reference>
<dbReference type="KEGG" id="mmas:MYMAC_007129"/>
<dbReference type="GO" id="GO:0005886">
    <property type="term" value="C:plasma membrane"/>
    <property type="evidence" value="ECO:0007669"/>
    <property type="project" value="UniProtKB-SubCell"/>
</dbReference>
<sequence length="105" mass="11493">MLNTPLGRFRAVALAEGLSVIALFFIAMPLKYLAGMPQAVKFTGWAHGLLFVLYLFALMEAAIVHRWSFLRVVGGVFASLLPFGTFVFEARLRREAAAPAVQPAP</sequence>
<dbReference type="InterPro" id="IPR023845">
    <property type="entry name" value="DUF3817_TM"/>
</dbReference>
<evidence type="ECO:0000256" key="5">
    <source>
        <dbReference type="ARBA" id="ARBA00023136"/>
    </source>
</evidence>
<keyword evidence="9" id="KW-1185">Reference proteome</keyword>
<dbReference type="EMBL" id="CP022203">
    <property type="protein sequence ID" value="ATB51466.1"/>
    <property type="molecule type" value="Genomic_DNA"/>
</dbReference>
<feature type="transmembrane region" description="Helical" evidence="6">
    <location>
        <begin position="69"/>
        <end position="88"/>
    </location>
</feature>
<dbReference type="Proteomes" id="UP000217343">
    <property type="component" value="Chromosome"/>
</dbReference>
<organism evidence="8 9">
    <name type="scientific">Corallococcus macrosporus DSM 14697</name>
    <dbReference type="NCBI Taxonomy" id="1189310"/>
    <lineage>
        <taxon>Bacteria</taxon>
        <taxon>Pseudomonadati</taxon>
        <taxon>Myxococcota</taxon>
        <taxon>Myxococcia</taxon>
        <taxon>Myxococcales</taxon>
        <taxon>Cystobacterineae</taxon>
        <taxon>Myxococcaceae</taxon>
        <taxon>Corallococcus</taxon>
    </lineage>
</organism>
<dbReference type="AlphaFoldDB" id="A0A286NWC1"/>
<evidence type="ECO:0000313" key="9">
    <source>
        <dbReference type="Proteomes" id="UP000217343"/>
    </source>
</evidence>
<name>A0A286NWC1_9BACT</name>
<feature type="transmembrane region" description="Helical" evidence="6">
    <location>
        <begin position="42"/>
        <end position="63"/>
    </location>
</feature>
<dbReference type="OrthoDB" id="1121311at2"/>
<keyword evidence="2" id="KW-1003">Cell membrane</keyword>
<evidence type="ECO:0000256" key="3">
    <source>
        <dbReference type="ARBA" id="ARBA00022692"/>
    </source>
</evidence>
<evidence type="ECO:0000256" key="6">
    <source>
        <dbReference type="SAM" id="Phobius"/>
    </source>
</evidence>
<keyword evidence="5 6" id="KW-0472">Membrane</keyword>
<keyword evidence="3 6" id="KW-0812">Transmembrane</keyword>
<evidence type="ECO:0000256" key="4">
    <source>
        <dbReference type="ARBA" id="ARBA00022989"/>
    </source>
</evidence>
<dbReference type="RefSeq" id="WP_095961356.1">
    <property type="nucleotide sequence ID" value="NZ_CP022203.1"/>
</dbReference>
<feature type="domain" description="DUF3817" evidence="7">
    <location>
        <begin position="6"/>
        <end position="94"/>
    </location>
</feature>
<proteinExistence type="predicted"/>
<protein>
    <submittedName>
        <fullName evidence="8">Membrane protein</fullName>
    </submittedName>
</protein>
<evidence type="ECO:0000256" key="1">
    <source>
        <dbReference type="ARBA" id="ARBA00004651"/>
    </source>
</evidence>
<gene>
    <name evidence="8" type="ORF">MYMAC_007129</name>
</gene>
<dbReference type="PANTHER" id="PTHR40077:SF1">
    <property type="entry name" value="MEMBRANE PROTEIN"/>
    <property type="match status" value="1"/>
</dbReference>
<keyword evidence="4 6" id="KW-1133">Transmembrane helix</keyword>
<evidence type="ECO:0000313" key="8">
    <source>
        <dbReference type="EMBL" id="ATB51466.1"/>
    </source>
</evidence>
<evidence type="ECO:0000256" key="2">
    <source>
        <dbReference type="ARBA" id="ARBA00022475"/>
    </source>
</evidence>
<evidence type="ECO:0000259" key="7">
    <source>
        <dbReference type="Pfam" id="PF12823"/>
    </source>
</evidence>
<accession>A0A286NWC1</accession>
<comment type="subcellular location">
    <subcellularLocation>
        <location evidence="1">Cell membrane</location>
        <topology evidence="1">Multi-pass membrane protein</topology>
    </subcellularLocation>
</comment>
<dbReference type="NCBIfam" id="TIGR03954">
    <property type="entry name" value="integ_memb_HG"/>
    <property type="match status" value="1"/>
</dbReference>